<proteinExistence type="predicted"/>
<dbReference type="EMBL" id="HBUF01349290">
    <property type="protein sequence ID" value="CAG6712376.1"/>
    <property type="molecule type" value="Transcribed_RNA"/>
</dbReference>
<dbReference type="AlphaFoldDB" id="A0A8D8UW11"/>
<organism evidence="2">
    <name type="scientific">Cacopsylla melanoneura</name>
    <dbReference type="NCBI Taxonomy" id="428564"/>
    <lineage>
        <taxon>Eukaryota</taxon>
        <taxon>Metazoa</taxon>
        <taxon>Ecdysozoa</taxon>
        <taxon>Arthropoda</taxon>
        <taxon>Hexapoda</taxon>
        <taxon>Insecta</taxon>
        <taxon>Pterygota</taxon>
        <taxon>Neoptera</taxon>
        <taxon>Paraneoptera</taxon>
        <taxon>Hemiptera</taxon>
        <taxon>Sternorrhyncha</taxon>
        <taxon>Psylloidea</taxon>
        <taxon>Psyllidae</taxon>
        <taxon>Psyllinae</taxon>
        <taxon>Cacopsylla</taxon>
    </lineage>
</organism>
<keyword evidence="1" id="KW-0812">Transmembrane</keyword>
<evidence type="ECO:0000256" key="1">
    <source>
        <dbReference type="SAM" id="Phobius"/>
    </source>
</evidence>
<dbReference type="EMBL" id="HBUF01349292">
    <property type="protein sequence ID" value="CAG6712378.1"/>
    <property type="molecule type" value="Transcribed_RNA"/>
</dbReference>
<sequence>MTLNLPHKSGNRVRAKPTAWTLQRPLMLRISRSLGSRTISSLNCGVSLRTPGRGGSGELVKRRKMSDYLRLRSKESSSVRRGQLYIFYSWFQIKWDSSVVIYCTFCIWVNLNLSLRIFSRQKKI</sequence>
<keyword evidence="1" id="KW-0472">Membrane</keyword>
<name>A0A8D8UW11_9HEMI</name>
<evidence type="ECO:0000313" key="2">
    <source>
        <dbReference type="EMBL" id="CAG6712379.1"/>
    </source>
</evidence>
<reference evidence="2" key="1">
    <citation type="submission" date="2021-05" db="EMBL/GenBank/DDBJ databases">
        <authorList>
            <person name="Alioto T."/>
            <person name="Alioto T."/>
            <person name="Gomez Garrido J."/>
        </authorList>
    </citation>
    <scope>NUCLEOTIDE SEQUENCE</scope>
</reference>
<protein>
    <submittedName>
        <fullName evidence="2">Uncharacterized protein</fullName>
    </submittedName>
</protein>
<accession>A0A8D8UW11</accession>
<dbReference type="EMBL" id="HBUF01349291">
    <property type="protein sequence ID" value="CAG6712377.1"/>
    <property type="molecule type" value="Transcribed_RNA"/>
</dbReference>
<feature type="transmembrane region" description="Helical" evidence="1">
    <location>
        <begin position="99"/>
        <end position="118"/>
    </location>
</feature>
<dbReference type="EMBL" id="HBUF01349293">
    <property type="protein sequence ID" value="CAG6712379.1"/>
    <property type="molecule type" value="Transcribed_RNA"/>
</dbReference>
<keyword evidence="1" id="KW-1133">Transmembrane helix</keyword>